<dbReference type="AlphaFoldDB" id="A0A2N0NPB5"/>
<sequence>MAKSNNHNGLNPAVVQALNNLQYKYSGETPEMWCSCVHYPFKKLLEYNPKYFSKNGFIQMIERSYKDGKFKTGRCSFHIYCTVCDSLVIIRENTIECGNDHLKKCIAKTAKRHIAYSNPIQKNVKKGVSSELSDDEIEKIYQIFGFIFKIDMFKSSYISTIDGDLTIIDFSDINNNVEYVQRVFRAINYLSK</sequence>
<proteinExistence type="predicted"/>
<dbReference type="EMBL" id="LLXJ01003906">
    <property type="protein sequence ID" value="PKB96423.1"/>
    <property type="molecule type" value="Genomic_DNA"/>
</dbReference>
<dbReference type="VEuPathDB" id="FungiDB:FUN_019882"/>
<protein>
    <submittedName>
        <fullName evidence="1">Uncharacterized protein</fullName>
    </submittedName>
</protein>
<comment type="caution">
    <text evidence="1">The sequence shown here is derived from an EMBL/GenBank/DDBJ whole genome shotgun (WGS) entry which is preliminary data.</text>
</comment>
<gene>
    <name evidence="1" type="ORF">RhiirA5_434868</name>
</gene>
<name>A0A2N0NPB5_9GLOM</name>
<accession>A0A2N0NPB5</accession>
<dbReference type="VEuPathDB" id="FungiDB:RhiirA1_399367"/>
<organism evidence="1 2">
    <name type="scientific">Rhizophagus irregularis</name>
    <dbReference type="NCBI Taxonomy" id="588596"/>
    <lineage>
        <taxon>Eukaryota</taxon>
        <taxon>Fungi</taxon>
        <taxon>Fungi incertae sedis</taxon>
        <taxon>Mucoromycota</taxon>
        <taxon>Glomeromycotina</taxon>
        <taxon>Glomeromycetes</taxon>
        <taxon>Glomerales</taxon>
        <taxon>Glomeraceae</taxon>
        <taxon>Rhizophagus</taxon>
    </lineage>
</organism>
<dbReference type="Proteomes" id="UP000232722">
    <property type="component" value="Unassembled WGS sequence"/>
</dbReference>
<evidence type="ECO:0000313" key="1">
    <source>
        <dbReference type="EMBL" id="PKB96423.1"/>
    </source>
</evidence>
<reference evidence="1 2" key="1">
    <citation type="submission" date="2016-04" db="EMBL/GenBank/DDBJ databases">
        <title>Genome analyses suggest a sexual origin of heterokaryosis in a supposedly ancient asexual fungus.</title>
        <authorList>
            <person name="Ropars J."/>
            <person name="Sedzielewska K."/>
            <person name="Noel J."/>
            <person name="Charron P."/>
            <person name="Farinelli L."/>
            <person name="Marton T."/>
            <person name="Kruger M."/>
            <person name="Pelin A."/>
            <person name="Brachmann A."/>
            <person name="Corradi N."/>
        </authorList>
    </citation>
    <scope>NUCLEOTIDE SEQUENCE [LARGE SCALE GENOMIC DNA]</scope>
    <source>
        <strain evidence="1 2">A5</strain>
    </source>
</reference>
<evidence type="ECO:0000313" key="2">
    <source>
        <dbReference type="Proteomes" id="UP000232722"/>
    </source>
</evidence>
<reference evidence="1 2" key="2">
    <citation type="submission" date="2017-09" db="EMBL/GenBank/DDBJ databases">
        <title>Extensive intraspecific genome diversity in a model arbuscular mycorrhizal fungus.</title>
        <authorList>
            <person name="Chen E.C."/>
            <person name="Morin E."/>
            <person name="Beaudet D."/>
            <person name="Noel J."/>
            <person name="Ndikumana S."/>
            <person name="Charron P."/>
            <person name="St-Onge C."/>
            <person name="Giorgi J."/>
            <person name="Grigoriev I.V."/>
            <person name="Roux C."/>
            <person name="Martin F.M."/>
            <person name="Corradi N."/>
        </authorList>
    </citation>
    <scope>NUCLEOTIDE SEQUENCE [LARGE SCALE GENOMIC DNA]</scope>
    <source>
        <strain evidence="1 2">A5</strain>
    </source>
</reference>
<dbReference type="VEuPathDB" id="FungiDB:RhiirFUN_011494"/>